<proteinExistence type="predicted"/>
<dbReference type="EMBL" id="BQNB010008667">
    <property type="protein sequence ID" value="GJS52604.1"/>
    <property type="molecule type" value="Genomic_DNA"/>
</dbReference>
<comment type="caution">
    <text evidence="1">The sequence shown here is derived from an EMBL/GenBank/DDBJ whole genome shotgun (WGS) entry which is preliminary data.</text>
</comment>
<keyword evidence="2" id="KW-1185">Reference proteome</keyword>
<reference evidence="1" key="2">
    <citation type="submission" date="2022-01" db="EMBL/GenBank/DDBJ databases">
        <authorList>
            <person name="Yamashiro T."/>
            <person name="Shiraishi A."/>
            <person name="Satake H."/>
            <person name="Nakayama K."/>
        </authorList>
    </citation>
    <scope>NUCLEOTIDE SEQUENCE</scope>
</reference>
<sequence>MTAALSIENGSLFEGESEFEKLKIYLITLVSIRSDWEDLPWLFRSVEYLVSNKDGKNKGNMPTEMELVLYEYTQQGACHEVFGKLLKGVWKNEKNVKIKGVKKKPSITPQAETRSIHMLLDHKLIADIEGLTS</sequence>
<protein>
    <submittedName>
        <fullName evidence="1">Uncharacterized protein</fullName>
    </submittedName>
</protein>
<accession>A0ABQ4WIF1</accession>
<gene>
    <name evidence="1" type="ORF">Tco_0625966</name>
</gene>
<evidence type="ECO:0000313" key="1">
    <source>
        <dbReference type="EMBL" id="GJS52604.1"/>
    </source>
</evidence>
<reference evidence="1" key="1">
    <citation type="journal article" date="2022" name="Int. J. Mol. Sci.">
        <title>Draft Genome of Tanacetum Coccineum: Genomic Comparison of Closely Related Tanacetum-Family Plants.</title>
        <authorList>
            <person name="Yamashiro T."/>
            <person name="Shiraishi A."/>
            <person name="Nakayama K."/>
            <person name="Satake H."/>
        </authorList>
    </citation>
    <scope>NUCLEOTIDE SEQUENCE</scope>
</reference>
<evidence type="ECO:0000313" key="2">
    <source>
        <dbReference type="Proteomes" id="UP001151760"/>
    </source>
</evidence>
<dbReference type="Proteomes" id="UP001151760">
    <property type="component" value="Unassembled WGS sequence"/>
</dbReference>
<name>A0ABQ4WIF1_9ASTR</name>
<organism evidence="1 2">
    <name type="scientific">Tanacetum coccineum</name>
    <dbReference type="NCBI Taxonomy" id="301880"/>
    <lineage>
        <taxon>Eukaryota</taxon>
        <taxon>Viridiplantae</taxon>
        <taxon>Streptophyta</taxon>
        <taxon>Embryophyta</taxon>
        <taxon>Tracheophyta</taxon>
        <taxon>Spermatophyta</taxon>
        <taxon>Magnoliopsida</taxon>
        <taxon>eudicotyledons</taxon>
        <taxon>Gunneridae</taxon>
        <taxon>Pentapetalae</taxon>
        <taxon>asterids</taxon>
        <taxon>campanulids</taxon>
        <taxon>Asterales</taxon>
        <taxon>Asteraceae</taxon>
        <taxon>Asteroideae</taxon>
        <taxon>Anthemideae</taxon>
        <taxon>Anthemidinae</taxon>
        <taxon>Tanacetum</taxon>
    </lineage>
</organism>